<comment type="cofactor">
    <cofactor evidence="1">
        <name>Mg(2+)</name>
        <dbReference type="ChEBI" id="CHEBI:18420"/>
    </cofactor>
</comment>
<dbReference type="PANTHER" id="PTHR46470:SF4">
    <property type="entry name" value="5-AMINO-6-(5-PHOSPHO-D-RIBITYLAMINO)URACIL PHOSPHATASE YIGB"/>
    <property type="match status" value="1"/>
</dbReference>
<dbReference type="InterPro" id="IPR023214">
    <property type="entry name" value="HAD_sf"/>
</dbReference>
<evidence type="ECO:0000313" key="4">
    <source>
        <dbReference type="EMBL" id="EKE80607.1"/>
    </source>
</evidence>
<evidence type="ECO:0000313" key="5">
    <source>
        <dbReference type="Proteomes" id="UP000014115"/>
    </source>
</evidence>
<dbReference type="eggNOG" id="COG1011">
    <property type="taxonomic scope" value="Bacteria"/>
</dbReference>
<dbReference type="PANTHER" id="PTHR46470">
    <property type="entry name" value="N-ACYLNEURAMINATE-9-PHOSPHATASE"/>
    <property type="match status" value="1"/>
</dbReference>
<keyword evidence="2 4" id="KW-0378">Hydrolase</keyword>
<dbReference type="SFLD" id="SFLDG01129">
    <property type="entry name" value="C1.5:_HAD__Beta-PGM__Phosphata"/>
    <property type="match status" value="1"/>
</dbReference>
<dbReference type="AlphaFoldDB" id="K2K1N2"/>
<dbReference type="SUPFAM" id="SSF56784">
    <property type="entry name" value="HAD-like"/>
    <property type="match status" value="1"/>
</dbReference>
<dbReference type="NCBIfam" id="TIGR01549">
    <property type="entry name" value="HAD-SF-IA-v1"/>
    <property type="match status" value="1"/>
</dbReference>
<organism evidence="4 5">
    <name type="scientific">Idiomarina xiamenensis 10-D-4</name>
    <dbReference type="NCBI Taxonomy" id="740709"/>
    <lineage>
        <taxon>Bacteria</taxon>
        <taxon>Pseudomonadati</taxon>
        <taxon>Pseudomonadota</taxon>
        <taxon>Gammaproteobacteria</taxon>
        <taxon>Alteromonadales</taxon>
        <taxon>Idiomarinaceae</taxon>
        <taxon>Idiomarina</taxon>
    </lineage>
</organism>
<dbReference type="InterPro" id="IPR036412">
    <property type="entry name" value="HAD-like_sf"/>
</dbReference>
<gene>
    <name evidence="4" type="ORF">A10D4_11631</name>
</gene>
<dbReference type="SFLD" id="SFLDS00003">
    <property type="entry name" value="Haloacid_Dehalogenase"/>
    <property type="match status" value="1"/>
</dbReference>
<dbReference type="EMBL" id="AMRG01000017">
    <property type="protein sequence ID" value="EKE80607.1"/>
    <property type="molecule type" value="Genomic_DNA"/>
</dbReference>
<dbReference type="GO" id="GO:0009231">
    <property type="term" value="P:riboflavin biosynthetic process"/>
    <property type="evidence" value="ECO:0007669"/>
    <property type="project" value="TreeGrafter"/>
</dbReference>
<dbReference type="PATRIC" id="fig|740709.3.peg.2350"/>
<dbReference type="InterPro" id="IPR051400">
    <property type="entry name" value="HAD-like_hydrolase"/>
</dbReference>
<evidence type="ECO:0000256" key="1">
    <source>
        <dbReference type="ARBA" id="ARBA00001946"/>
    </source>
</evidence>
<dbReference type="GO" id="GO:0016787">
    <property type="term" value="F:hydrolase activity"/>
    <property type="evidence" value="ECO:0007669"/>
    <property type="project" value="UniProtKB-KW"/>
</dbReference>
<reference evidence="4 5" key="1">
    <citation type="journal article" date="2012" name="J. Bacteriol.">
        <title>Genome Sequence of Idiomarina xiamenensis Type Strain 10-D-4.</title>
        <authorList>
            <person name="Lai Q."/>
            <person name="Wang L."/>
            <person name="Wang W."/>
            <person name="Shao Z."/>
        </authorList>
    </citation>
    <scope>NUCLEOTIDE SEQUENCE [LARGE SCALE GENOMIC DNA]</scope>
    <source>
        <strain evidence="4 5">10-D-4</strain>
    </source>
</reference>
<keyword evidence="5" id="KW-1185">Reference proteome</keyword>
<name>K2K1N2_9GAMM</name>
<evidence type="ECO:0000256" key="2">
    <source>
        <dbReference type="ARBA" id="ARBA00022801"/>
    </source>
</evidence>
<evidence type="ECO:0000256" key="3">
    <source>
        <dbReference type="ARBA" id="ARBA00022842"/>
    </source>
</evidence>
<protein>
    <submittedName>
        <fullName evidence="4">DHH family phosphohydrolase</fullName>
    </submittedName>
</protein>
<keyword evidence="3" id="KW-0460">Magnesium</keyword>
<dbReference type="Proteomes" id="UP000014115">
    <property type="component" value="Unassembled WGS sequence"/>
</dbReference>
<dbReference type="NCBIfam" id="TIGR01509">
    <property type="entry name" value="HAD-SF-IA-v3"/>
    <property type="match status" value="1"/>
</dbReference>
<proteinExistence type="predicted"/>
<dbReference type="Gene3D" id="3.40.50.1000">
    <property type="entry name" value="HAD superfamily/HAD-like"/>
    <property type="match status" value="1"/>
</dbReference>
<sequence length="243" mass="27980">MSRMQFYQPPAPIAVISFDLDDTLYDNVPVMVHAEQQVQRFMHQHYPQTQQWQLQHWQQLRQQIMRHDVKLAGDMTALRLHTLERGFYELGVSDAKQAAQQTLQQFLRYRSQIDVPAETHEVLQALAQHARLIAISNGNANVEKIGLAPYFDLILQPSAEHRGKPFNDMFVAAQQHYPQLPANAFLHVGDHPLSDIEGARRAGWQSAWYTGGLGRRRHLRGLPTMEFDQLPALLQLKPLLRQP</sequence>
<dbReference type="InterPro" id="IPR006439">
    <property type="entry name" value="HAD-SF_hydro_IA"/>
</dbReference>
<dbReference type="Pfam" id="PF00702">
    <property type="entry name" value="Hydrolase"/>
    <property type="match status" value="1"/>
</dbReference>
<accession>K2K1N2</accession>
<comment type="caution">
    <text evidence="4">The sequence shown here is derived from an EMBL/GenBank/DDBJ whole genome shotgun (WGS) entry which is preliminary data.</text>
</comment>
<dbReference type="STRING" id="740709.A10D4_11631"/>
<dbReference type="Gene3D" id="1.20.120.1600">
    <property type="match status" value="1"/>
</dbReference>